<evidence type="ECO:0000256" key="1">
    <source>
        <dbReference type="SAM" id="MobiDB-lite"/>
    </source>
</evidence>
<proteinExistence type="predicted"/>
<dbReference type="RefSeq" id="XP_033458986.1">
    <property type="nucleotide sequence ID" value="XM_033601445.1"/>
</dbReference>
<reference evidence="3" key="2">
    <citation type="submission" date="2020-04" db="EMBL/GenBank/DDBJ databases">
        <authorList>
            <consortium name="NCBI Genome Project"/>
        </authorList>
    </citation>
    <scope>NUCLEOTIDE SEQUENCE</scope>
    <source>
        <strain evidence="3">CBS 342.82</strain>
    </source>
</reference>
<organism evidence="3">
    <name type="scientific">Dissoconium aciculare CBS 342.82</name>
    <dbReference type="NCBI Taxonomy" id="1314786"/>
    <lineage>
        <taxon>Eukaryota</taxon>
        <taxon>Fungi</taxon>
        <taxon>Dikarya</taxon>
        <taxon>Ascomycota</taxon>
        <taxon>Pezizomycotina</taxon>
        <taxon>Dothideomycetes</taxon>
        <taxon>Dothideomycetidae</taxon>
        <taxon>Mycosphaerellales</taxon>
        <taxon>Dissoconiaceae</taxon>
        <taxon>Dissoconium</taxon>
    </lineage>
</organism>
<sequence>MLGTVAKIAHPVEWEGHPQWHNIELTDDADEARDTKKRKRSSNQASRARNLALIAALWSLELVYEYGWDRAGQCQIHAIRACAVRFPDFVHDLLPQLNSVLLQRHREAIADGHLKTLNEAPLQPLRDLDTGILDSAIPDEDAEVQWLTSITGDVPVNASRTMLHDVRPCHFHKYLLCKDRFGMLIVRGEFGRPPTPATTEVASRSPCSIQVALNRGIEQITHISPMSSLNEPLPSHLLGHAHSLFTASVTDLSASTSSAFPTITQYLEVPHQDVDESWRSPADDGRCARPARERSPSVSCHLSAGILTHTQVGLPPVPARGPDEGDFTIASPKISPDHQLRMEEILHNQYQTLIASYLSMLESGKSQHEAGVDFDSRRQWLNPATSWAKIFTLPNSRLTRGKAQSVANADVLYFTSDEFLNAAQAGEIFLKPVVIKEQFSDSGMHTVDGFIRLLQDKACESVQRREFNADISMPHRLRNIMDAHRPLLTMLPRYRILNTLKAKVQNSGRSDSSFNVLSLSGSFPGPQLCSSSGTWIRNLDGTQFYTIVAESAMESEWANFVQAGVAWDPSGRERLIVLERDDVLLIPPGSRIVHAVQSPVDCLVDVGRIWDELDLLKTLRSIRWMQGSQTPDDESILCQLPLIIEELLVLAKAQPARFCAEPSSQAEWLLMFEHAVSDLRALGCRCLLQNREGSCDRRRRNRRCTSWCPAHASSR</sequence>
<dbReference type="Proteomes" id="UP000504637">
    <property type="component" value="Unplaced"/>
</dbReference>
<dbReference type="AlphaFoldDB" id="A0A6J3M1Q8"/>
<dbReference type="GeneID" id="54359245"/>
<evidence type="ECO:0008006" key="4">
    <source>
        <dbReference type="Google" id="ProtNLM"/>
    </source>
</evidence>
<evidence type="ECO:0000313" key="3">
    <source>
        <dbReference type="RefSeq" id="XP_033458986.1"/>
    </source>
</evidence>
<dbReference type="OrthoDB" id="4588818at2759"/>
<reference evidence="3" key="3">
    <citation type="submission" date="2025-08" db="UniProtKB">
        <authorList>
            <consortium name="RefSeq"/>
        </authorList>
    </citation>
    <scope>IDENTIFICATION</scope>
    <source>
        <strain evidence="3">CBS 342.82</strain>
    </source>
</reference>
<reference evidence="3" key="1">
    <citation type="submission" date="2020-01" db="EMBL/GenBank/DDBJ databases">
        <authorList>
            <consortium name="DOE Joint Genome Institute"/>
            <person name="Haridas S."/>
            <person name="Albert R."/>
            <person name="Binder M."/>
            <person name="Bloem J."/>
            <person name="Labutti K."/>
            <person name="Salamov A."/>
            <person name="Andreopoulos B."/>
            <person name="Baker S.E."/>
            <person name="Barry K."/>
            <person name="Bills G."/>
            <person name="Bluhm B.H."/>
            <person name="Cannon C."/>
            <person name="Castanera R."/>
            <person name="Culley D.E."/>
            <person name="Daum C."/>
            <person name="Ezra D."/>
            <person name="Gonzalez J.B."/>
            <person name="Henrissat B."/>
            <person name="Kuo A."/>
            <person name="Liang C."/>
            <person name="Lipzen A."/>
            <person name="Lutzoni F."/>
            <person name="Magnuson J."/>
            <person name="Mondo S."/>
            <person name="Nolan M."/>
            <person name="Ohm R."/>
            <person name="Pangilinan J."/>
            <person name="Park H.-J."/>
            <person name="Ramirez L."/>
            <person name="Alfaro M."/>
            <person name="Sun H."/>
            <person name="Tritt A."/>
            <person name="Yoshinaga Y."/>
            <person name="Zwiers L.-H."/>
            <person name="Turgeon B.G."/>
            <person name="Goodwin S.B."/>
            <person name="Spatafora J.W."/>
            <person name="Crous P.W."/>
            <person name="Grigoriev I.V."/>
        </authorList>
    </citation>
    <scope>NUCLEOTIDE SEQUENCE</scope>
    <source>
        <strain evidence="3">CBS 342.82</strain>
    </source>
</reference>
<keyword evidence="2" id="KW-1185">Reference proteome</keyword>
<gene>
    <name evidence="3" type="ORF">K489DRAFT_320217</name>
</gene>
<protein>
    <recommendedName>
        <fullName evidence="4">JmjC domain-containing protein</fullName>
    </recommendedName>
</protein>
<feature type="region of interest" description="Disordered" evidence="1">
    <location>
        <begin position="274"/>
        <end position="294"/>
    </location>
</feature>
<accession>A0A6J3M1Q8</accession>
<evidence type="ECO:0000313" key="2">
    <source>
        <dbReference type="Proteomes" id="UP000504637"/>
    </source>
</evidence>
<name>A0A6J3M1Q8_9PEZI</name>